<dbReference type="AlphaFoldDB" id="A0A0N1HS21"/>
<evidence type="ECO:0000313" key="3">
    <source>
        <dbReference type="Proteomes" id="UP000038009"/>
    </source>
</evidence>
<dbReference type="Proteomes" id="UP000038009">
    <property type="component" value="Unassembled WGS sequence"/>
</dbReference>
<evidence type="ECO:0000256" key="1">
    <source>
        <dbReference type="SAM" id="MobiDB-lite"/>
    </source>
</evidence>
<feature type="compositionally biased region" description="Polar residues" evidence="1">
    <location>
        <begin position="188"/>
        <end position="197"/>
    </location>
</feature>
<gene>
    <name evidence="2" type="ORF">ABL78_7695</name>
</gene>
<dbReference type="PANTHER" id="PTHR38828">
    <property type="match status" value="1"/>
</dbReference>
<dbReference type="InterPro" id="IPR039963">
    <property type="entry name" value="Unchar_22kDa"/>
</dbReference>
<accession>A0A0N1HS21</accession>
<keyword evidence="3" id="KW-1185">Reference proteome</keyword>
<dbReference type="PANTHER" id="PTHR38828:SF4">
    <property type="match status" value="1"/>
</dbReference>
<dbReference type="OrthoDB" id="272133at2759"/>
<sequence length="197" mass="22165">MTAVNCDETPREKRLTHEEMERHIARVTAIHPPAEIRDPFEVCPTKHLSSEEIARVTDRLYSQSIERRAASIAQADHALYGNIMGASKTATGGASKLDPEEEERLVKRLYSQSMQNKQASVEKLRQQYLFHPPASPPKVPLNAFVQHMYNDRLEAKKKAEKRLHDLYIAPTEIHTGTISKSHAEESANRLSSRSGGA</sequence>
<feature type="region of interest" description="Disordered" evidence="1">
    <location>
        <begin position="174"/>
        <end position="197"/>
    </location>
</feature>
<evidence type="ECO:0000313" key="2">
    <source>
        <dbReference type="EMBL" id="KPI83281.1"/>
    </source>
</evidence>
<name>A0A0N1HS21_LEPSE</name>
<comment type="caution">
    <text evidence="2">The sequence shown here is derived from an EMBL/GenBank/DDBJ whole genome shotgun (WGS) entry which is preliminary data.</text>
</comment>
<dbReference type="EMBL" id="LJSK01000403">
    <property type="protein sequence ID" value="KPI83281.1"/>
    <property type="molecule type" value="Genomic_DNA"/>
</dbReference>
<dbReference type="OMA" id="FPVCPTV"/>
<proteinExistence type="predicted"/>
<reference evidence="2 3" key="1">
    <citation type="journal article" date="2015" name="PLoS Pathog.">
        <title>Leptomonas seymouri: Adaptations to the Dixenous Life Cycle Analyzed by Genome Sequencing, Transcriptome Profiling and Co-infection with Leishmania donovani.</title>
        <authorList>
            <person name="Kraeva N."/>
            <person name="Butenko A."/>
            <person name="Hlavacova J."/>
            <person name="Kostygov A."/>
            <person name="Myskova J."/>
            <person name="Grybchuk D."/>
            <person name="Lestinova T."/>
            <person name="Votypka J."/>
            <person name="Volf P."/>
            <person name="Opperdoes F."/>
            <person name="Flegontov P."/>
            <person name="Lukes J."/>
            <person name="Yurchenko V."/>
        </authorList>
    </citation>
    <scope>NUCLEOTIDE SEQUENCE [LARGE SCALE GENOMIC DNA]</scope>
    <source>
        <strain evidence="2 3">ATCC 30220</strain>
    </source>
</reference>
<organism evidence="2 3">
    <name type="scientific">Leptomonas seymouri</name>
    <dbReference type="NCBI Taxonomy" id="5684"/>
    <lineage>
        <taxon>Eukaryota</taxon>
        <taxon>Discoba</taxon>
        <taxon>Euglenozoa</taxon>
        <taxon>Kinetoplastea</taxon>
        <taxon>Metakinetoplastina</taxon>
        <taxon>Trypanosomatida</taxon>
        <taxon>Trypanosomatidae</taxon>
        <taxon>Leishmaniinae</taxon>
        <taxon>Leptomonas</taxon>
    </lineage>
</organism>
<dbReference type="VEuPathDB" id="TriTrypDB:Lsey_0403_0080"/>
<protein>
    <submittedName>
        <fullName evidence="2">Uncharacterized protein</fullName>
    </submittedName>
</protein>